<proteinExistence type="predicted"/>
<accession>A0ABR6GPE0</accession>
<dbReference type="RefSeq" id="WP_088449838.1">
    <property type="nucleotide sequence ID" value="NZ_JACHXO010000002.1"/>
</dbReference>
<name>A0ABR6GPE0_9BURK</name>
<comment type="caution">
    <text evidence="1">The sequence shown here is derived from an EMBL/GenBank/DDBJ whole genome shotgun (WGS) entry which is preliminary data.</text>
</comment>
<sequence>MKVRITHLKAPWPSGAVVGSVLEMEAVTPAFTGKCVEVGEDVEVTLEYQAPPPLLPVGAVLADAIEAAGLPAGDGSGLSDVEAQAAAERSALEAQAAKGTKGKAKQ</sequence>
<evidence type="ECO:0000313" key="1">
    <source>
        <dbReference type="EMBL" id="MBB3193942.1"/>
    </source>
</evidence>
<organism evidence="1 2">
    <name type="scientific">Roseateles terrae</name>
    <dbReference type="NCBI Taxonomy" id="431060"/>
    <lineage>
        <taxon>Bacteria</taxon>
        <taxon>Pseudomonadati</taxon>
        <taxon>Pseudomonadota</taxon>
        <taxon>Betaproteobacteria</taxon>
        <taxon>Burkholderiales</taxon>
        <taxon>Sphaerotilaceae</taxon>
        <taxon>Roseateles</taxon>
    </lineage>
</organism>
<protein>
    <submittedName>
        <fullName evidence="1">Uncharacterized protein</fullName>
    </submittedName>
</protein>
<reference evidence="1 2" key="1">
    <citation type="submission" date="2020-08" db="EMBL/GenBank/DDBJ databases">
        <title>Genomic Encyclopedia of Type Strains, Phase III (KMG-III): the genomes of soil and plant-associated and newly described type strains.</title>
        <authorList>
            <person name="Whitman W."/>
        </authorList>
    </citation>
    <scope>NUCLEOTIDE SEQUENCE [LARGE SCALE GENOMIC DNA]</scope>
    <source>
        <strain evidence="1 2">CECT 7247</strain>
    </source>
</reference>
<dbReference type="EMBL" id="JACHXO010000002">
    <property type="protein sequence ID" value="MBB3193942.1"/>
    <property type="molecule type" value="Genomic_DNA"/>
</dbReference>
<keyword evidence="2" id="KW-1185">Reference proteome</keyword>
<dbReference type="Proteomes" id="UP000574369">
    <property type="component" value="Unassembled WGS sequence"/>
</dbReference>
<gene>
    <name evidence="1" type="ORF">FHS28_001327</name>
</gene>
<evidence type="ECO:0000313" key="2">
    <source>
        <dbReference type="Proteomes" id="UP000574369"/>
    </source>
</evidence>